<name>A0A554VNG3_9FLAO</name>
<keyword evidence="1" id="KW-0732">Signal</keyword>
<dbReference type="PROSITE" id="PS51257">
    <property type="entry name" value="PROKAR_LIPOPROTEIN"/>
    <property type="match status" value="1"/>
</dbReference>
<reference evidence="3 4" key="1">
    <citation type="submission" date="2019-07" db="EMBL/GenBank/DDBJ databases">
        <title>The draft genome sequence of Aquimarina algiphila M91.</title>
        <authorList>
            <person name="Meng X."/>
        </authorList>
    </citation>
    <scope>NUCLEOTIDE SEQUENCE [LARGE SCALE GENOMIC DNA]</scope>
    <source>
        <strain evidence="3 4">M91</strain>
    </source>
</reference>
<dbReference type="AlphaFoldDB" id="A0A554VNG3"/>
<protein>
    <recommendedName>
        <fullName evidence="2">Lipocalin-like domain-containing protein</fullName>
    </recommendedName>
</protein>
<feature type="signal peptide" evidence="1">
    <location>
        <begin position="1"/>
        <end position="20"/>
    </location>
</feature>
<accession>A0A554VNG3</accession>
<evidence type="ECO:0000313" key="3">
    <source>
        <dbReference type="EMBL" id="TSE09921.1"/>
    </source>
</evidence>
<feature type="domain" description="Lipocalin-like" evidence="2">
    <location>
        <begin position="39"/>
        <end position="156"/>
    </location>
</feature>
<feature type="chain" id="PRO_5021783092" description="Lipocalin-like domain-containing protein" evidence="1">
    <location>
        <begin position="21"/>
        <end position="184"/>
    </location>
</feature>
<evidence type="ECO:0000256" key="1">
    <source>
        <dbReference type="SAM" id="SignalP"/>
    </source>
</evidence>
<comment type="caution">
    <text evidence="3">The sequence shown here is derived from an EMBL/GenBank/DDBJ whole genome shotgun (WGS) entry which is preliminary data.</text>
</comment>
<dbReference type="OrthoDB" id="1160381at2"/>
<dbReference type="InterPro" id="IPR024311">
    <property type="entry name" value="Lipocalin-like"/>
</dbReference>
<sequence length="184" mass="20004">MIKMKKFAMLLFLASTSLFFSCSSDDDAPTEVDQNLIPGEWNLTEVKSENGKVSATIQNIPVSGDFTLTGKDYTAKATFTETSATDEPNTFVSSGGFTAVATISIPTQDPIEYEEPIPDFIGTGEWKTEGNILTTTVAGEEESFEIVSLTAETMTLKITINEDIERQGITFAVTGDQIFTLTKN</sequence>
<organism evidence="3 4">
    <name type="scientific">Aquimarina algiphila</name>
    <dbReference type="NCBI Taxonomy" id="2047982"/>
    <lineage>
        <taxon>Bacteria</taxon>
        <taxon>Pseudomonadati</taxon>
        <taxon>Bacteroidota</taxon>
        <taxon>Flavobacteriia</taxon>
        <taxon>Flavobacteriales</taxon>
        <taxon>Flavobacteriaceae</taxon>
        <taxon>Aquimarina</taxon>
    </lineage>
</organism>
<gene>
    <name evidence="3" type="ORF">FOF46_06350</name>
</gene>
<evidence type="ECO:0000259" key="2">
    <source>
        <dbReference type="Pfam" id="PF13648"/>
    </source>
</evidence>
<proteinExistence type="predicted"/>
<dbReference type="EMBL" id="VLNR01000010">
    <property type="protein sequence ID" value="TSE09921.1"/>
    <property type="molecule type" value="Genomic_DNA"/>
</dbReference>
<dbReference type="Pfam" id="PF13648">
    <property type="entry name" value="Lipocalin_4"/>
    <property type="match status" value="1"/>
</dbReference>
<evidence type="ECO:0000313" key="4">
    <source>
        <dbReference type="Proteomes" id="UP000318833"/>
    </source>
</evidence>
<keyword evidence="4" id="KW-1185">Reference proteome</keyword>
<dbReference type="Proteomes" id="UP000318833">
    <property type="component" value="Unassembled WGS sequence"/>
</dbReference>